<sequence length="217" mass="25313">MGESLLNEDDSSDDQEGSSDESSEEEMQTQGDKSWDVALRELFLDPLQNPIYKATMGVGRYENIRCFLRFDDRRTRALRLETDHMAAFTYAWECFLDNCRRRFIPSDCVTIDKWLLVFNKKDSDQYLLYFDMAEYRDDGEWILVSRGRKRNQHHRRTEPPNPGRHDWHRHHGRSLLRMQTFATDMTGDLTEARNAAATHRSRGCIADGTAITPNNAS</sequence>
<feature type="region of interest" description="Disordered" evidence="1">
    <location>
        <begin position="1"/>
        <end position="30"/>
    </location>
</feature>
<protein>
    <submittedName>
        <fullName evidence="2">Uncharacterized protein</fullName>
    </submittedName>
</protein>
<feature type="compositionally biased region" description="Acidic residues" evidence="1">
    <location>
        <begin position="1"/>
        <end position="27"/>
    </location>
</feature>
<comment type="caution">
    <text evidence="2">The sequence shown here is derived from an EMBL/GenBank/DDBJ whole genome shotgun (WGS) entry which is preliminary data.</text>
</comment>
<name>A0A5C6NXC6_9TELE</name>
<evidence type="ECO:0000256" key="1">
    <source>
        <dbReference type="SAM" id="MobiDB-lite"/>
    </source>
</evidence>
<reference evidence="2 3" key="1">
    <citation type="submission" date="2019-04" db="EMBL/GenBank/DDBJ databases">
        <title>Chromosome genome assembly for Takifugu flavidus.</title>
        <authorList>
            <person name="Xiao S."/>
        </authorList>
    </citation>
    <scope>NUCLEOTIDE SEQUENCE [LARGE SCALE GENOMIC DNA]</scope>
    <source>
        <strain evidence="2">HTHZ2018</strain>
        <tissue evidence="2">Muscle</tissue>
    </source>
</reference>
<dbReference type="Proteomes" id="UP000324091">
    <property type="component" value="Chromosome 17"/>
</dbReference>
<evidence type="ECO:0000313" key="2">
    <source>
        <dbReference type="EMBL" id="TWW71271.1"/>
    </source>
</evidence>
<gene>
    <name evidence="2" type="ORF">D4764_17G0007540</name>
</gene>
<organism evidence="2 3">
    <name type="scientific">Takifugu flavidus</name>
    <name type="common">sansaifugu</name>
    <dbReference type="NCBI Taxonomy" id="433684"/>
    <lineage>
        <taxon>Eukaryota</taxon>
        <taxon>Metazoa</taxon>
        <taxon>Chordata</taxon>
        <taxon>Craniata</taxon>
        <taxon>Vertebrata</taxon>
        <taxon>Euteleostomi</taxon>
        <taxon>Actinopterygii</taxon>
        <taxon>Neopterygii</taxon>
        <taxon>Teleostei</taxon>
        <taxon>Neoteleostei</taxon>
        <taxon>Acanthomorphata</taxon>
        <taxon>Eupercaria</taxon>
        <taxon>Tetraodontiformes</taxon>
        <taxon>Tetradontoidea</taxon>
        <taxon>Tetraodontidae</taxon>
        <taxon>Takifugu</taxon>
    </lineage>
</organism>
<accession>A0A5C6NXC6</accession>
<evidence type="ECO:0000313" key="3">
    <source>
        <dbReference type="Proteomes" id="UP000324091"/>
    </source>
</evidence>
<feature type="region of interest" description="Disordered" evidence="1">
    <location>
        <begin position="148"/>
        <end position="169"/>
    </location>
</feature>
<proteinExistence type="predicted"/>
<keyword evidence="3" id="KW-1185">Reference proteome</keyword>
<dbReference type="AlphaFoldDB" id="A0A5C6NXC6"/>
<dbReference type="EMBL" id="RHFK02000009">
    <property type="protein sequence ID" value="TWW71271.1"/>
    <property type="molecule type" value="Genomic_DNA"/>
</dbReference>